<dbReference type="GO" id="GO:0020037">
    <property type="term" value="F:heme binding"/>
    <property type="evidence" value="ECO:0007669"/>
    <property type="project" value="InterPro"/>
</dbReference>
<dbReference type="PROSITE" id="PS00086">
    <property type="entry name" value="CYTOCHROME_P450"/>
    <property type="match status" value="1"/>
</dbReference>
<gene>
    <name evidence="9" type="ORF">OHC33_009985</name>
</gene>
<keyword evidence="4 7" id="KW-0560">Oxidoreductase</keyword>
<dbReference type="GO" id="GO:0016705">
    <property type="term" value="F:oxidoreductase activity, acting on paired donors, with incorporation or reduction of molecular oxygen"/>
    <property type="evidence" value="ECO:0007669"/>
    <property type="project" value="InterPro"/>
</dbReference>
<proteinExistence type="inferred from homology"/>
<dbReference type="InterPro" id="IPR002403">
    <property type="entry name" value="Cyt_P450_E_grp-IV"/>
</dbReference>
<evidence type="ECO:0000256" key="6">
    <source>
        <dbReference type="PIRSR" id="PIRSR602403-1"/>
    </source>
</evidence>
<dbReference type="InterPro" id="IPR017972">
    <property type="entry name" value="Cyt_P450_CS"/>
</dbReference>
<dbReference type="PANTHER" id="PTHR24305:SF166">
    <property type="entry name" value="CYTOCHROME P450 12A4, MITOCHONDRIAL-RELATED"/>
    <property type="match status" value="1"/>
</dbReference>
<comment type="similarity">
    <text evidence="2 7">Belongs to the cytochrome P450 family.</text>
</comment>
<keyword evidence="10" id="KW-1185">Reference proteome</keyword>
<dbReference type="GO" id="GO:0004497">
    <property type="term" value="F:monooxygenase activity"/>
    <property type="evidence" value="ECO:0007669"/>
    <property type="project" value="UniProtKB-KW"/>
</dbReference>
<keyword evidence="3 6" id="KW-0479">Metal-binding</keyword>
<keyword evidence="6 7" id="KW-0349">Heme</keyword>
<keyword evidence="8" id="KW-0472">Membrane</keyword>
<evidence type="ECO:0008006" key="11">
    <source>
        <dbReference type="Google" id="ProtNLM"/>
    </source>
</evidence>
<sequence length="551" mass="61457">MAGMFLASTLVGALVYHRLITHESTSSTFFLQLATLLLVVTPVLILYKLVVYPRFVSPLRHLPKPDQGPLRQRLLKRQLSAEELDAWIKHVPNDGLIRYHGVLNKEEILITSKDAVQECLRSKASDYNRTPLNRGVLASLTGPTSLFVSTGDIHKVGRKKTAPFFQPKHMKELYPMFGEVGRILSDALVGANANAGDEKTPGGGSAVEVASMFQKATLDAIGHAGYGQSFRAIEDPSNEFVKTYIRAFSPELWPRRAALLAFFDRQTVDKLLSFSKNNQGLLKGMQYVKDHGRELIRQRQQDVEKDSEKSPLGNDMLDISLKAGVFSNDELVDIFTTFLLGGHETSASSLTWTIFHLSQDKDLQRRLRSEIRENVRPPSSAPITAETLDNLPLLNGVLKESLRLYPIIRTLRREVSAKKGTTLLGQYVPFGTLISIPIWSINRDQSRWGSDAQEFKPERWIEDPAHGGAGDAWDEMTFSQGTRHCIGEGFARSELLVLLAVLVGRLEFEFVGTGRTQSSLETDPKKHGVRTTVVSRIAGGLWVNVREVDGW</sequence>
<protein>
    <recommendedName>
        <fullName evidence="11">Cytochrome P450</fullName>
    </recommendedName>
</protein>
<evidence type="ECO:0000256" key="5">
    <source>
        <dbReference type="ARBA" id="ARBA00023004"/>
    </source>
</evidence>
<dbReference type="PRINTS" id="PR00465">
    <property type="entry name" value="EP450IV"/>
</dbReference>
<dbReference type="InterPro" id="IPR050121">
    <property type="entry name" value="Cytochrome_P450_monoxygenase"/>
</dbReference>
<comment type="cofactor">
    <cofactor evidence="1 6">
        <name>heme</name>
        <dbReference type="ChEBI" id="CHEBI:30413"/>
    </cofactor>
</comment>
<evidence type="ECO:0000256" key="2">
    <source>
        <dbReference type="ARBA" id="ARBA00010617"/>
    </source>
</evidence>
<accession>A0AAN8E8M0</accession>
<dbReference type="InterPro" id="IPR001128">
    <property type="entry name" value="Cyt_P450"/>
</dbReference>
<evidence type="ECO:0000313" key="10">
    <source>
        <dbReference type="Proteomes" id="UP001316803"/>
    </source>
</evidence>
<keyword evidence="5 6" id="KW-0408">Iron</keyword>
<dbReference type="Gene3D" id="1.10.630.10">
    <property type="entry name" value="Cytochrome P450"/>
    <property type="match status" value="1"/>
</dbReference>
<evidence type="ECO:0000256" key="7">
    <source>
        <dbReference type="RuleBase" id="RU000461"/>
    </source>
</evidence>
<feature type="binding site" description="axial binding residue" evidence="6">
    <location>
        <position position="485"/>
    </location>
    <ligand>
        <name>heme</name>
        <dbReference type="ChEBI" id="CHEBI:30413"/>
    </ligand>
    <ligandPart>
        <name>Fe</name>
        <dbReference type="ChEBI" id="CHEBI:18248"/>
    </ligandPart>
</feature>
<dbReference type="SUPFAM" id="SSF48264">
    <property type="entry name" value="Cytochrome P450"/>
    <property type="match status" value="1"/>
</dbReference>
<dbReference type="PANTHER" id="PTHR24305">
    <property type="entry name" value="CYTOCHROME P450"/>
    <property type="match status" value="1"/>
</dbReference>
<dbReference type="InterPro" id="IPR036396">
    <property type="entry name" value="Cyt_P450_sf"/>
</dbReference>
<organism evidence="9 10">
    <name type="scientific">Knufia fluminis</name>
    <dbReference type="NCBI Taxonomy" id="191047"/>
    <lineage>
        <taxon>Eukaryota</taxon>
        <taxon>Fungi</taxon>
        <taxon>Dikarya</taxon>
        <taxon>Ascomycota</taxon>
        <taxon>Pezizomycotina</taxon>
        <taxon>Eurotiomycetes</taxon>
        <taxon>Chaetothyriomycetidae</taxon>
        <taxon>Chaetothyriales</taxon>
        <taxon>Trichomeriaceae</taxon>
        <taxon>Knufia</taxon>
    </lineage>
</organism>
<dbReference type="GO" id="GO:0005506">
    <property type="term" value="F:iron ion binding"/>
    <property type="evidence" value="ECO:0007669"/>
    <property type="project" value="InterPro"/>
</dbReference>
<dbReference type="Pfam" id="PF00067">
    <property type="entry name" value="p450"/>
    <property type="match status" value="1"/>
</dbReference>
<evidence type="ECO:0000256" key="8">
    <source>
        <dbReference type="SAM" id="Phobius"/>
    </source>
</evidence>
<dbReference type="PRINTS" id="PR00385">
    <property type="entry name" value="P450"/>
</dbReference>
<dbReference type="Proteomes" id="UP001316803">
    <property type="component" value="Unassembled WGS sequence"/>
</dbReference>
<dbReference type="EMBL" id="JAKLMC020000040">
    <property type="protein sequence ID" value="KAK5949064.1"/>
    <property type="molecule type" value="Genomic_DNA"/>
</dbReference>
<keyword evidence="7" id="KW-0503">Monooxygenase</keyword>
<name>A0AAN8E8M0_9EURO</name>
<keyword evidence="8" id="KW-0812">Transmembrane</keyword>
<dbReference type="AlphaFoldDB" id="A0AAN8E8M0"/>
<evidence type="ECO:0000256" key="3">
    <source>
        <dbReference type="ARBA" id="ARBA00022723"/>
    </source>
</evidence>
<keyword evidence="8" id="KW-1133">Transmembrane helix</keyword>
<feature type="transmembrane region" description="Helical" evidence="8">
    <location>
        <begin position="31"/>
        <end position="50"/>
    </location>
</feature>
<evidence type="ECO:0000313" key="9">
    <source>
        <dbReference type="EMBL" id="KAK5949064.1"/>
    </source>
</evidence>
<evidence type="ECO:0000256" key="4">
    <source>
        <dbReference type="ARBA" id="ARBA00023002"/>
    </source>
</evidence>
<evidence type="ECO:0000256" key="1">
    <source>
        <dbReference type="ARBA" id="ARBA00001971"/>
    </source>
</evidence>
<comment type="caution">
    <text evidence="9">The sequence shown here is derived from an EMBL/GenBank/DDBJ whole genome shotgun (WGS) entry which is preliminary data.</text>
</comment>
<reference evidence="9 10" key="1">
    <citation type="submission" date="2022-12" db="EMBL/GenBank/DDBJ databases">
        <title>Genomic features and morphological characterization of a novel Knufia sp. strain isolated from spacecraft assembly facility.</title>
        <authorList>
            <person name="Teixeira M."/>
            <person name="Chander A.M."/>
            <person name="Stajich J.E."/>
            <person name="Venkateswaran K."/>
        </authorList>
    </citation>
    <scope>NUCLEOTIDE SEQUENCE [LARGE SCALE GENOMIC DNA]</scope>
    <source>
        <strain evidence="9 10">FJI-L2-BK-P2</strain>
    </source>
</reference>